<dbReference type="Proteomes" id="UP000242188">
    <property type="component" value="Unassembled WGS sequence"/>
</dbReference>
<evidence type="ECO:0000256" key="3">
    <source>
        <dbReference type="ARBA" id="ARBA00023235"/>
    </source>
</evidence>
<dbReference type="Pfam" id="PF00254">
    <property type="entry name" value="FKBP_C"/>
    <property type="match status" value="1"/>
</dbReference>
<dbReference type="PANTHER" id="PTHR43811:SF19">
    <property type="entry name" value="39 KDA FK506-BINDING NUCLEAR PROTEIN"/>
    <property type="match status" value="1"/>
</dbReference>
<feature type="compositionally biased region" description="Acidic residues" evidence="6">
    <location>
        <begin position="129"/>
        <end position="138"/>
    </location>
</feature>
<dbReference type="EC" id="5.2.1.8" evidence="4"/>
<dbReference type="GO" id="GO:0000785">
    <property type="term" value="C:chromatin"/>
    <property type="evidence" value="ECO:0007669"/>
    <property type="project" value="TreeGrafter"/>
</dbReference>
<feature type="compositionally biased region" description="Acidic residues" evidence="6">
    <location>
        <begin position="146"/>
        <end position="160"/>
    </location>
</feature>
<comment type="catalytic activity">
    <reaction evidence="1 4 5">
        <text>[protein]-peptidylproline (omega=180) = [protein]-peptidylproline (omega=0)</text>
        <dbReference type="Rhea" id="RHEA:16237"/>
        <dbReference type="Rhea" id="RHEA-COMP:10747"/>
        <dbReference type="Rhea" id="RHEA-COMP:10748"/>
        <dbReference type="ChEBI" id="CHEBI:83833"/>
        <dbReference type="ChEBI" id="CHEBI:83834"/>
        <dbReference type="EC" id="5.2.1.8"/>
    </reaction>
</comment>
<dbReference type="GO" id="GO:0005730">
    <property type="term" value="C:nucleolus"/>
    <property type="evidence" value="ECO:0007669"/>
    <property type="project" value="TreeGrafter"/>
</dbReference>
<comment type="caution">
    <text evidence="8">The sequence shown here is derived from an EMBL/GenBank/DDBJ whole genome shotgun (WGS) entry which is preliminary data.</text>
</comment>
<accession>A0A210QZ08</accession>
<reference evidence="8 9" key="1">
    <citation type="journal article" date="2017" name="Nat. Ecol. Evol.">
        <title>Scallop genome provides insights into evolution of bilaterian karyotype and development.</title>
        <authorList>
            <person name="Wang S."/>
            <person name="Zhang J."/>
            <person name="Jiao W."/>
            <person name="Li J."/>
            <person name="Xun X."/>
            <person name="Sun Y."/>
            <person name="Guo X."/>
            <person name="Huan P."/>
            <person name="Dong B."/>
            <person name="Zhang L."/>
            <person name="Hu X."/>
            <person name="Sun X."/>
            <person name="Wang J."/>
            <person name="Zhao C."/>
            <person name="Wang Y."/>
            <person name="Wang D."/>
            <person name="Huang X."/>
            <person name="Wang R."/>
            <person name="Lv J."/>
            <person name="Li Y."/>
            <person name="Zhang Z."/>
            <person name="Liu B."/>
            <person name="Lu W."/>
            <person name="Hui Y."/>
            <person name="Liang J."/>
            <person name="Zhou Z."/>
            <person name="Hou R."/>
            <person name="Li X."/>
            <person name="Liu Y."/>
            <person name="Li H."/>
            <person name="Ning X."/>
            <person name="Lin Y."/>
            <person name="Zhao L."/>
            <person name="Xing Q."/>
            <person name="Dou J."/>
            <person name="Li Y."/>
            <person name="Mao J."/>
            <person name="Guo H."/>
            <person name="Dou H."/>
            <person name="Li T."/>
            <person name="Mu C."/>
            <person name="Jiang W."/>
            <person name="Fu Q."/>
            <person name="Fu X."/>
            <person name="Miao Y."/>
            <person name="Liu J."/>
            <person name="Yu Q."/>
            <person name="Li R."/>
            <person name="Liao H."/>
            <person name="Li X."/>
            <person name="Kong Y."/>
            <person name="Jiang Z."/>
            <person name="Chourrout D."/>
            <person name="Li R."/>
            <person name="Bao Z."/>
        </authorList>
    </citation>
    <scope>NUCLEOTIDE SEQUENCE [LARGE SCALE GENOMIC DNA]</scope>
    <source>
        <strain evidence="8 9">PY_sf001</strain>
    </source>
</reference>
<dbReference type="Pfam" id="PF17800">
    <property type="entry name" value="NPL"/>
    <property type="match status" value="1"/>
</dbReference>
<dbReference type="STRING" id="6573.A0A210QZ08"/>
<evidence type="ECO:0000256" key="1">
    <source>
        <dbReference type="ARBA" id="ARBA00000971"/>
    </source>
</evidence>
<dbReference type="GO" id="GO:0003755">
    <property type="term" value="F:peptidyl-prolyl cis-trans isomerase activity"/>
    <property type="evidence" value="ECO:0007669"/>
    <property type="project" value="UniProtKB-KW"/>
</dbReference>
<dbReference type="FunFam" id="3.10.50.40:FF:000006">
    <property type="entry name" value="Peptidyl-prolyl cis-trans isomerase"/>
    <property type="match status" value="1"/>
</dbReference>
<dbReference type="InterPro" id="IPR046357">
    <property type="entry name" value="PPIase_dom_sf"/>
</dbReference>
<feature type="compositionally biased region" description="Acidic residues" evidence="6">
    <location>
        <begin position="188"/>
        <end position="201"/>
    </location>
</feature>
<sequence length="432" mass="47270">MKVICLEKYQTAGGVTKGGVTLDGGKHYTQTVERSFHISMAALEPSAASNGKLSKQPVSVMIQHDKAEFMLCTLEQGRVYQQTLDLNFTEGEEVTFFLNGTGIVHLTGYLVEDENMMSDLEDMDDADLSMEDMSDSDSDTAPALVDPDDSEDSDDDEDESPAITVSNKKRKQEQKEKPGKKKAKVVVVEEEEDDDDDDEDMSLILSAADLGDDDDDDDDDYEDADDDDDDDDELNDEIEKQITAKKVKPVSTPKSGKKSAVNTPKSEVKATPQQKKEQTQNGSETTESTKKKKKKKNKEKKDDKEKTPGPGGDAKKVKTPKKAVLAGGTISEEIKVGHGLEAKRGKMAHVYYKGTLAKNGKQFDSCTGGKPFRFRLGKKEVISGWDNGVVGMKVGGTRKLTVPPQQAYGNQRTGPIPPNSTLVFEVELKAVS</sequence>
<dbReference type="PIRSF" id="PIRSF001473">
    <property type="entry name" value="FK506-bp_FPR3"/>
    <property type="match status" value="1"/>
</dbReference>
<keyword evidence="9" id="KW-1185">Reference proteome</keyword>
<feature type="domain" description="PPIase FKBP-type" evidence="7">
    <location>
        <begin position="345"/>
        <end position="432"/>
    </location>
</feature>
<evidence type="ECO:0000256" key="4">
    <source>
        <dbReference type="PIRNR" id="PIRNR001473"/>
    </source>
</evidence>
<gene>
    <name evidence="8" type="ORF">KP79_PYT15361</name>
</gene>
<feature type="region of interest" description="Disordered" evidence="6">
    <location>
        <begin position="129"/>
        <end position="324"/>
    </location>
</feature>
<dbReference type="OrthoDB" id="1902587at2759"/>
<dbReference type="SUPFAM" id="SSF54534">
    <property type="entry name" value="FKBP-like"/>
    <property type="match status" value="1"/>
</dbReference>
<dbReference type="InterPro" id="IPR001179">
    <property type="entry name" value="PPIase_FKBP_dom"/>
</dbReference>
<dbReference type="Gene3D" id="3.10.50.40">
    <property type="match status" value="1"/>
</dbReference>
<organism evidence="8 9">
    <name type="scientific">Mizuhopecten yessoensis</name>
    <name type="common">Japanese scallop</name>
    <name type="synonym">Patinopecten yessoensis</name>
    <dbReference type="NCBI Taxonomy" id="6573"/>
    <lineage>
        <taxon>Eukaryota</taxon>
        <taxon>Metazoa</taxon>
        <taxon>Spiralia</taxon>
        <taxon>Lophotrochozoa</taxon>
        <taxon>Mollusca</taxon>
        <taxon>Bivalvia</taxon>
        <taxon>Autobranchia</taxon>
        <taxon>Pteriomorphia</taxon>
        <taxon>Pectinida</taxon>
        <taxon>Pectinoidea</taxon>
        <taxon>Pectinidae</taxon>
        <taxon>Mizuhopecten</taxon>
    </lineage>
</organism>
<dbReference type="PROSITE" id="PS50059">
    <property type="entry name" value="FKBP_PPIASE"/>
    <property type="match status" value="1"/>
</dbReference>
<evidence type="ECO:0000256" key="5">
    <source>
        <dbReference type="PROSITE-ProRule" id="PRU00277"/>
    </source>
</evidence>
<dbReference type="InterPro" id="IPR041232">
    <property type="entry name" value="NPL"/>
</dbReference>
<evidence type="ECO:0000313" key="9">
    <source>
        <dbReference type="Proteomes" id="UP000242188"/>
    </source>
</evidence>
<comment type="similarity">
    <text evidence="4">Belongs to the FKBP-type PPIase family.</text>
</comment>
<keyword evidence="2 4" id="KW-0697">Rotamase</keyword>
<name>A0A210QZ08_MIZYE</name>
<keyword evidence="3 4" id="KW-0413">Isomerase</keyword>
<dbReference type="EMBL" id="NEDP02001165">
    <property type="protein sequence ID" value="OWF53957.1"/>
    <property type="molecule type" value="Genomic_DNA"/>
</dbReference>
<evidence type="ECO:0000256" key="6">
    <source>
        <dbReference type="SAM" id="MobiDB-lite"/>
    </source>
</evidence>
<dbReference type="InterPro" id="IPR023566">
    <property type="entry name" value="PPIase_Fpr3/Fpr4-like"/>
</dbReference>
<feature type="compositionally biased region" description="Basic residues" evidence="6">
    <location>
        <begin position="167"/>
        <end position="184"/>
    </location>
</feature>
<feature type="compositionally biased region" description="Acidic residues" evidence="6">
    <location>
        <begin position="210"/>
        <end position="236"/>
    </location>
</feature>
<evidence type="ECO:0000256" key="2">
    <source>
        <dbReference type="ARBA" id="ARBA00023110"/>
    </source>
</evidence>
<protein>
    <recommendedName>
        <fullName evidence="4">FK506-binding protein</fullName>
        <ecNumber evidence="4">5.2.1.8</ecNumber>
    </recommendedName>
</protein>
<proteinExistence type="inferred from homology"/>
<dbReference type="AlphaFoldDB" id="A0A210QZ08"/>
<dbReference type="Gene3D" id="2.60.120.340">
    <property type="entry name" value="Nucleoplasmin core domain"/>
    <property type="match status" value="1"/>
</dbReference>
<evidence type="ECO:0000313" key="8">
    <source>
        <dbReference type="EMBL" id="OWF53957.1"/>
    </source>
</evidence>
<evidence type="ECO:0000259" key="7">
    <source>
        <dbReference type="PROSITE" id="PS50059"/>
    </source>
</evidence>
<dbReference type="PANTHER" id="PTHR43811">
    <property type="entry name" value="FKBP-TYPE PEPTIDYL-PROLYL CIS-TRANS ISOMERASE FKPA"/>
    <property type="match status" value="1"/>
</dbReference>